<dbReference type="EMBL" id="HBFQ01064911">
    <property type="protein sequence ID" value="CAD8871699.1"/>
    <property type="molecule type" value="Transcribed_RNA"/>
</dbReference>
<proteinExistence type="predicted"/>
<name>A0A7S1B1M4_NOCSC</name>
<feature type="compositionally biased region" description="Low complexity" evidence="1">
    <location>
        <begin position="172"/>
        <end position="193"/>
    </location>
</feature>
<dbReference type="AlphaFoldDB" id="A0A7S1B1M4"/>
<feature type="region of interest" description="Disordered" evidence="1">
    <location>
        <begin position="112"/>
        <end position="206"/>
    </location>
</feature>
<evidence type="ECO:0000313" key="2">
    <source>
        <dbReference type="EMBL" id="CAD8871699.1"/>
    </source>
</evidence>
<accession>A0A7S1B1M4</accession>
<dbReference type="Gene3D" id="1.10.287.110">
    <property type="entry name" value="DnaJ domain"/>
    <property type="match status" value="1"/>
</dbReference>
<feature type="compositionally biased region" description="Polar residues" evidence="1">
    <location>
        <begin position="194"/>
        <end position="205"/>
    </location>
</feature>
<feature type="region of interest" description="Disordered" evidence="1">
    <location>
        <begin position="26"/>
        <end position="51"/>
    </location>
</feature>
<gene>
    <name evidence="2" type="ORF">NSCI0253_LOCUS46056</name>
</gene>
<reference evidence="2" key="1">
    <citation type="submission" date="2021-01" db="EMBL/GenBank/DDBJ databases">
        <authorList>
            <person name="Corre E."/>
            <person name="Pelletier E."/>
            <person name="Niang G."/>
            <person name="Scheremetjew M."/>
            <person name="Finn R."/>
            <person name="Kale V."/>
            <person name="Holt S."/>
            <person name="Cochrane G."/>
            <person name="Meng A."/>
            <person name="Brown T."/>
            <person name="Cohen L."/>
        </authorList>
    </citation>
    <scope>NUCLEOTIDE SEQUENCE</scope>
</reference>
<dbReference type="InterPro" id="IPR036869">
    <property type="entry name" value="J_dom_sf"/>
</dbReference>
<feature type="compositionally biased region" description="Polar residues" evidence="1">
    <location>
        <begin position="33"/>
        <end position="50"/>
    </location>
</feature>
<evidence type="ECO:0000256" key="1">
    <source>
        <dbReference type="SAM" id="MobiDB-lite"/>
    </source>
</evidence>
<sequence length="292" mass="31388">MADALARSELADHSKTSCAASAQNCQCAGSSQDSDSTAASESSPKSTMNTGIVGLGAVVNPKVSSACDTDAREAARRFFRSRFDEARRRGKSPNSAAVEVLRLCDRRERTTKTAVDIKPAEARPAETSASSRVCAPSNNRETQATPNPSWVLRPSASSRGAANERRPANKEVSPVASSTVTSTSSAASPASASHQETSPESVTTQKRVRAWKQGKNLRVLLSTLHEVAPVGAWEAVVLDELKQQSVVKTTFRKAVQALRPAQQEDDLLRDLLTQALRAEWDTYCLSGFRKLC</sequence>
<feature type="compositionally biased region" description="Polar residues" evidence="1">
    <location>
        <begin position="127"/>
        <end position="148"/>
    </location>
</feature>
<protein>
    <submittedName>
        <fullName evidence="2">Uncharacterized protein</fullName>
    </submittedName>
</protein>
<organism evidence="2">
    <name type="scientific">Noctiluca scintillans</name>
    <name type="common">Sea sparkle</name>
    <name type="synonym">Red tide dinoflagellate</name>
    <dbReference type="NCBI Taxonomy" id="2966"/>
    <lineage>
        <taxon>Eukaryota</taxon>
        <taxon>Sar</taxon>
        <taxon>Alveolata</taxon>
        <taxon>Dinophyceae</taxon>
        <taxon>Noctilucales</taxon>
        <taxon>Noctilucaceae</taxon>
        <taxon>Noctiluca</taxon>
    </lineage>
</organism>